<dbReference type="Pfam" id="PF07714">
    <property type="entry name" value="PK_Tyr_Ser-Thr"/>
    <property type="match status" value="1"/>
</dbReference>
<dbReference type="AlphaFoldDB" id="A0A9N8ZX03"/>
<sequence length="333" mass="39345">MIGTELAYMILSLLTRQRKKMNLTIRKEPHHINEINEIEETARQDFIDNVLTEPKLGDHFFKTEEERIYGSCEECNELNTYHSWCKSCNATRFRQAFPTWTSNNEEIDGFIQNAQIHAWKGELLLEWYPWETFSDVEKIGQGGYGSVFRAKRKLQRIHKWDQENNEWCRHEQGSFPHEEYVALKTIESLSKGFLDEAKRLQRWAYQTDGTYTTLFGFTKNETTGQYLLVLMYFENGDIRKQLQLEAPNWERKIDIIECISEDMMFLHEAGLIHSNPTQEIQDMINEVEEIRQQNIGIKKEMPIPHPEAIYTSRILTNITKSLATMNFDDFELP</sequence>
<keyword evidence="3" id="KW-1185">Reference proteome</keyword>
<evidence type="ECO:0000259" key="1">
    <source>
        <dbReference type="PROSITE" id="PS50011"/>
    </source>
</evidence>
<feature type="domain" description="Protein kinase" evidence="1">
    <location>
        <begin position="133"/>
        <end position="333"/>
    </location>
</feature>
<dbReference type="OrthoDB" id="2418574at2759"/>
<reference evidence="2" key="1">
    <citation type="submission" date="2021-06" db="EMBL/GenBank/DDBJ databases">
        <authorList>
            <person name="Kallberg Y."/>
            <person name="Tangrot J."/>
            <person name="Rosling A."/>
        </authorList>
    </citation>
    <scope>NUCLEOTIDE SEQUENCE</scope>
    <source>
        <strain evidence="2">AZ414A</strain>
    </source>
</reference>
<dbReference type="GO" id="GO:0004672">
    <property type="term" value="F:protein kinase activity"/>
    <property type="evidence" value="ECO:0007669"/>
    <property type="project" value="InterPro"/>
</dbReference>
<comment type="caution">
    <text evidence="2">The sequence shown here is derived from an EMBL/GenBank/DDBJ whole genome shotgun (WGS) entry which is preliminary data.</text>
</comment>
<proteinExistence type="predicted"/>
<evidence type="ECO:0000313" key="2">
    <source>
        <dbReference type="EMBL" id="CAG8509600.1"/>
    </source>
</evidence>
<dbReference type="InterPro" id="IPR001245">
    <property type="entry name" value="Ser-Thr/Tyr_kinase_cat_dom"/>
</dbReference>
<organism evidence="2 3">
    <name type="scientific">Diversispora eburnea</name>
    <dbReference type="NCBI Taxonomy" id="1213867"/>
    <lineage>
        <taxon>Eukaryota</taxon>
        <taxon>Fungi</taxon>
        <taxon>Fungi incertae sedis</taxon>
        <taxon>Mucoromycota</taxon>
        <taxon>Glomeromycotina</taxon>
        <taxon>Glomeromycetes</taxon>
        <taxon>Diversisporales</taxon>
        <taxon>Diversisporaceae</taxon>
        <taxon>Diversispora</taxon>
    </lineage>
</organism>
<dbReference type="InterPro" id="IPR000719">
    <property type="entry name" value="Prot_kinase_dom"/>
</dbReference>
<evidence type="ECO:0000313" key="3">
    <source>
        <dbReference type="Proteomes" id="UP000789706"/>
    </source>
</evidence>
<dbReference type="SUPFAM" id="SSF56112">
    <property type="entry name" value="Protein kinase-like (PK-like)"/>
    <property type="match status" value="1"/>
</dbReference>
<dbReference type="Proteomes" id="UP000789706">
    <property type="component" value="Unassembled WGS sequence"/>
</dbReference>
<dbReference type="PROSITE" id="PS50011">
    <property type="entry name" value="PROTEIN_KINASE_DOM"/>
    <property type="match status" value="1"/>
</dbReference>
<dbReference type="GO" id="GO:0005524">
    <property type="term" value="F:ATP binding"/>
    <property type="evidence" value="ECO:0007669"/>
    <property type="project" value="InterPro"/>
</dbReference>
<gene>
    <name evidence="2" type="ORF">DEBURN_LOCUS5104</name>
</gene>
<dbReference type="EMBL" id="CAJVPK010000433">
    <property type="protein sequence ID" value="CAG8509600.1"/>
    <property type="molecule type" value="Genomic_DNA"/>
</dbReference>
<dbReference type="Gene3D" id="1.10.510.10">
    <property type="entry name" value="Transferase(Phosphotransferase) domain 1"/>
    <property type="match status" value="1"/>
</dbReference>
<name>A0A9N8ZX03_9GLOM</name>
<accession>A0A9N8ZX03</accession>
<protein>
    <submittedName>
        <fullName evidence="2">8454_t:CDS:1</fullName>
    </submittedName>
</protein>
<dbReference type="InterPro" id="IPR011009">
    <property type="entry name" value="Kinase-like_dom_sf"/>
</dbReference>